<dbReference type="AlphaFoldDB" id="A0A502BWN4"/>
<accession>A0A502BWN4</accession>
<organism evidence="1 2">
    <name type="scientific">Rhodanobacter glycinis</name>
    <dbReference type="NCBI Taxonomy" id="582702"/>
    <lineage>
        <taxon>Bacteria</taxon>
        <taxon>Pseudomonadati</taxon>
        <taxon>Pseudomonadota</taxon>
        <taxon>Gammaproteobacteria</taxon>
        <taxon>Lysobacterales</taxon>
        <taxon>Rhodanobacteraceae</taxon>
        <taxon>Rhodanobacter</taxon>
    </lineage>
</organism>
<keyword evidence="2" id="KW-1185">Reference proteome</keyword>
<name>A0A502BWN4_9GAMM</name>
<sequence length="328" mass="35932">MNLVFAVCTEDSTNVANEKVSARLTRLRNHIQRVQAATTPTFIVFVAPEFMFMHGHAGSDRLRWYSKAERDKTLKGLAAASLLFGRLLLVGGSICWAKTEKNWGEKTDWVVRNEAPVHYNGNLLALYGKRHGGGEVYAEDTLRLYRARRGAIDLQMYDPNGVDPFGNRLYNIIQATGNMSELASLTNNTVRRGPGGAALPAAPGIKSARERYDGRIRFIPGTNEPSFDIPGGTLTGGVEICQEHNLAALQNNSGRGRTNFHLLTSNTVGHNAAHENLVSPGYFVHAKAGCPPELVTLSGVTRTVFAAHQWTQLDPTLHYIEVPMPVGL</sequence>
<dbReference type="EMBL" id="RCZO01000011">
    <property type="protein sequence ID" value="TPG04920.1"/>
    <property type="molecule type" value="Genomic_DNA"/>
</dbReference>
<evidence type="ECO:0000313" key="2">
    <source>
        <dbReference type="Proteomes" id="UP000319486"/>
    </source>
</evidence>
<reference evidence="1 2" key="1">
    <citation type="journal article" date="2019" name="Environ. Microbiol.">
        <title>Species interactions and distinct microbial communities in high Arctic permafrost affected cryosols are associated with the CH4 and CO2 gas fluxes.</title>
        <authorList>
            <person name="Altshuler I."/>
            <person name="Hamel J."/>
            <person name="Turney S."/>
            <person name="Magnuson E."/>
            <person name="Levesque R."/>
            <person name="Greer C."/>
            <person name="Whyte L.G."/>
        </authorList>
    </citation>
    <scope>NUCLEOTIDE SEQUENCE [LARGE SCALE GENOMIC DNA]</scope>
    <source>
        <strain evidence="1 2">S13Y</strain>
    </source>
</reference>
<proteinExistence type="predicted"/>
<dbReference type="RefSeq" id="WP_140654701.1">
    <property type="nucleotide sequence ID" value="NZ_RCZO01000011.1"/>
</dbReference>
<evidence type="ECO:0008006" key="3">
    <source>
        <dbReference type="Google" id="ProtNLM"/>
    </source>
</evidence>
<evidence type="ECO:0000313" key="1">
    <source>
        <dbReference type="EMBL" id="TPG04920.1"/>
    </source>
</evidence>
<comment type="caution">
    <text evidence="1">The sequence shown here is derived from an EMBL/GenBank/DDBJ whole genome shotgun (WGS) entry which is preliminary data.</text>
</comment>
<protein>
    <recommendedName>
        <fullName evidence="3">CN hydrolase domain-containing protein</fullName>
    </recommendedName>
</protein>
<dbReference type="Proteomes" id="UP000319486">
    <property type="component" value="Unassembled WGS sequence"/>
</dbReference>
<gene>
    <name evidence="1" type="ORF">EAH88_16220</name>
</gene>